<reference evidence="1" key="1">
    <citation type="submission" date="2021-06" db="EMBL/GenBank/DDBJ databases">
        <title>Comparative genomics, transcriptomics and evolutionary studies reveal genomic signatures of adaptation to plant cell wall in hemibiotrophic fungi.</title>
        <authorList>
            <consortium name="DOE Joint Genome Institute"/>
            <person name="Baroncelli R."/>
            <person name="Diaz J.F."/>
            <person name="Benocci T."/>
            <person name="Peng M."/>
            <person name="Battaglia E."/>
            <person name="Haridas S."/>
            <person name="Andreopoulos W."/>
            <person name="Labutti K."/>
            <person name="Pangilinan J."/>
            <person name="Floch G.L."/>
            <person name="Makela M.R."/>
            <person name="Henrissat B."/>
            <person name="Grigoriev I.V."/>
            <person name="Crouch J.A."/>
            <person name="De Vries R.P."/>
            <person name="Sukno S.A."/>
            <person name="Thon M.R."/>
        </authorList>
    </citation>
    <scope>NUCLEOTIDE SEQUENCE</scope>
    <source>
        <strain evidence="1">MAFF235873</strain>
    </source>
</reference>
<protein>
    <submittedName>
        <fullName evidence="1">Uncharacterized protein</fullName>
    </submittedName>
</protein>
<accession>A0AAD9HGL7</accession>
<name>A0AAD9HGL7_9PEZI</name>
<organism evidence="1 2">
    <name type="scientific">Colletotrichum zoysiae</name>
    <dbReference type="NCBI Taxonomy" id="1216348"/>
    <lineage>
        <taxon>Eukaryota</taxon>
        <taxon>Fungi</taxon>
        <taxon>Dikarya</taxon>
        <taxon>Ascomycota</taxon>
        <taxon>Pezizomycotina</taxon>
        <taxon>Sordariomycetes</taxon>
        <taxon>Hypocreomycetidae</taxon>
        <taxon>Glomerellales</taxon>
        <taxon>Glomerellaceae</taxon>
        <taxon>Colletotrichum</taxon>
        <taxon>Colletotrichum graminicola species complex</taxon>
    </lineage>
</organism>
<dbReference type="AlphaFoldDB" id="A0AAD9HGL7"/>
<sequence>MSLSRLFHPCRLQRPGSRNNRTLYIPKPSAVGSPSLTARALIHIHVLCLLTEDDRCESSAGNQLYTRPPLLLLFDRAGSLTCTTCGFRESFFQNVRPGISSSTSAIRLPQFPGPAECFSTASQSLPRSPSVTFCGVMPPRGLVATSECTPLVSTVYPSQCAVLPRTIPPTKF</sequence>
<keyword evidence="2" id="KW-1185">Reference proteome</keyword>
<gene>
    <name evidence="1" type="ORF">LX32DRAFT_434942</name>
</gene>
<dbReference type="EMBL" id="MU842892">
    <property type="protein sequence ID" value="KAK2027607.1"/>
    <property type="molecule type" value="Genomic_DNA"/>
</dbReference>
<comment type="caution">
    <text evidence="1">The sequence shown here is derived from an EMBL/GenBank/DDBJ whole genome shotgun (WGS) entry which is preliminary data.</text>
</comment>
<dbReference type="Proteomes" id="UP001232148">
    <property type="component" value="Unassembled WGS sequence"/>
</dbReference>
<proteinExistence type="predicted"/>
<evidence type="ECO:0000313" key="2">
    <source>
        <dbReference type="Proteomes" id="UP001232148"/>
    </source>
</evidence>
<evidence type="ECO:0000313" key="1">
    <source>
        <dbReference type="EMBL" id="KAK2027607.1"/>
    </source>
</evidence>